<accession>L8GRD7</accession>
<protein>
    <recommendedName>
        <fullName evidence="3">PLAC8 family protein</fullName>
    </recommendedName>
</protein>
<keyword evidence="2" id="KW-1185">Reference proteome</keyword>
<dbReference type="GeneID" id="14916134"/>
<dbReference type="EMBL" id="KB008027">
    <property type="protein sequence ID" value="ELR15497.1"/>
    <property type="molecule type" value="Genomic_DNA"/>
</dbReference>
<evidence type="ECO:0000313" key="2">
    <source>
        <dbReference type="Proteomes" id="UP000011083"/>
    </source>
</evidence>
<dbReference type="VEuPathDB" id="AmoebaDB:ACA1_067420"/>
<dbReference type="InterPro" id="IPR006461">
    <property type="entry name" value="PLAC_motif_containing"/>
</dbReference>
<dbReference type="NCBIfam" id="TIGR01571">
    <property type="entry name" value="A_thal_Cys_rich"/>
    <property type="match status" value="1"/>
</dbReference>
<dbReference type="PANTHER" id="PTHR15907">
    <property type="entry name" value="DUF614 FAMILY PROTEIN-RELATED"/>
    <property type="match status" value="1"/>
</dbReference>
<name>L8GRD7_ACACF</name>
<dbReference type="OrthoDB" id="1045822at2759"/>
<sequence>MGQDFETGLCECFSDCETCLCAFCLPCVQFGRNAHPLLPCSGCLTCGIFFWLSGGFTNHCILLQNRILIRNEYGYDRSDGCDCFKVMFCTPCVLAQEGRVLKAKK</sequence>
<dbReference type="RefSeq" id="XP_004337510.1">
    <property type="nucleotide sequence ID" value="XM_004337462.1"/>
</dbReference>
<dbReference type="KEGG" id="acan:ACA1_067420"/>
<evidence type="ECO:0008006" key="3">
    <source>
        <dbReference type="Google" id="ProtNLM"/>
    </source>
</evidence>
<dbReference type="Proteomes" id="UP000011083">
    <property type="component" value="Unassembled WGS sequence"/>
</dbReference>
<dbReference type="Pfam" id="PF04749">
    <property type="entry name" value="PLAC8"/>
    <property type="match status" value="1"/>
</dbReference>
<gene>
    <name evidence="1" type="ORF">ACA1_067420</name>
</gene>
<evidence type="ECO:0000313" key="1">
    <source>
        <dbReference type="EMBL" id="ELR15497.1"/>
    </source>
</evidence>
<organism evidence="1 2">
    <name type="scientific">Acanthamoeba castellanii (strain ATCC 30010 / Neff)</name>
    <dbReference type="NCBI Taxonomy" id="1257118"/>
    <lineage>
        <taxon>Eukaryota</taxon>
        <taxon>Amoebozoa</taxon>
        <taxon>Discosea</taxon>
        <taxon>Longamoebia</taxon>
        <taxon>Centramoebida</taxon>
        <taxon>Acanthamoebidae</taxon>
        <taxon>Acanthamoeba</taxon>
    </lineage>
</organism>
<dbReference type="AlphaFoldDB" id="L8GRD7"/>
<proteinExistence type="predicted"/>
<reference evidence="1 2" key="1">
    <citation type="journal article" date="2013" name="Genome Biol.">
        <title>Genome of Acanthamoeba castellanii highlights extensive lateral gene transfer and early evolution of tyrosine kinase signaling.</title>
        <authorList>
            <person name="Clarke M."/>
            <person name="Lohan A.J."/>
            <person name="Liu B."/>
            <person name="Lagkouvardos I."/>
            <person name="Roy S."/>
            <person name="Zafar N."/>
            <person name="Bertelli C."/>
            <person name="Schilde C."/>
            <person name="Kianianmomeni A."/>
            <person name="Burglin T.R."/>
            <person name="Frech C."/>
            <person name="Turcotte B."/>
            <person name="Kopec K.O."/>
            <person name="Synnott J.M."/>
            <person name="Choo C."/>
            <person name="Paponov I."/>
            <person name="Finkler A."/>
            <person name="Soon Heng Tan C."/>
            <person name="Hutchins A.P."/>
            <person name="Weinmeier T."/>
            <person name="Rattei T."/>
            <person name="Chu J.S."/>
            <person name="Gimenez G."/>
            <person name="Irimia M."/>
            <person name="Rigden D.J."/>
            <person name="Fitzpatrick D.A."/>
            <person name="Lorenzo-Morales J."/>
            <person name="Bateman A."/>
            <person name="Chiu C.H."/>
            <person name="Tang P."/>
            <person name="Hegemann P."/>
            <person name="Fromm H."/>
            <person name="Raoult D."/>
            <person name="Greub G."/>
            <person name="Miranda-Saavedra D."/>
            <person name="Chen N."/>
            <person name="Nash P."/>
            <person name="Ginger M.L."/>
            <person name="Horn M."/>
            <person name="Schaap P."/>
            <person name="Caler L."/>
            <person name="Loftus B."/>
        </authorList>
    </citation>
    <scope>NUCLEOTIDE SEQUENCE [LARGE SCALE GENOMIC DNA]</scope>
    <source>
        <strain evidence="1 2">Neff</strain>
    </source>
</reference>